<evidence type="ECO:0000256" key="2">
    <source>
        <dbReference type="ARBA" id="ARBA00006704"/>
    </source>
</evidence>
<dbReference type="KEGG" id="lmoi:VV02_19490"/>
<evidence type="ECO:0000256" key="6">
    <source>
        <dbReference type="ARBA" id="ARBA00022692"/>
    </source>
</evidence>
<comment type="function">
    <text evidence="13 14">F(1)F(0) ATP synthase produces ATP from ADP in the presence of a proton or sodium gradient. F-type ATPases consist of two structural domains, F(1) containing the extramembraneous catalytic core and F(0) containing the membrane proton channel, linked together by a central stalk and a peripheral stalk. During catalysis, ATP synthesis in the catalytic domain of F(1) is coupled via a rotary mechanism of the central stalk subunits to proton translocation.</text>
</comment>
<dbReference type="SUPFAM" id="SSF81333">
    <property type="entry name" value="F1F0 ATP synthase subunit C"/>
    <property type="match status" value="1"/>
</dbReference>
<evidence type="ECO:0000256" key="10">
    <source>
        <dbReference type="ARBA" id="ARBA00023121"/>
    </source>
</evidence>
<dbReference type="GO" id="GO:0005886">
    <property type="term" value="C:plasma membrane"/>
    <property type="evidence" value="ECO:0007669"/>
    <property type="project" value="UniProtKB-SubCell"/>
</dbReference>
<evidence type="ECO:0000259" key="15">
    <source>
        <dbReference type="Pfam" id="PF00137"/>
    </source>
</evidence>
<dbReference type="InterPro" id="IPR002379">
    <property type="entry name" value="ATPase_proteolipid_c-like_dom"/>
</dbReference>
<organism evidence="16 17">
    <name type="scientific">Luteipulveratus mongoliensis</name>
    <dbReference type="NCBI Taxonomy" id="571913"/>
    <lineage>
        <taxon>Bacteria</taxon>
        <taxon>Bacillati</taxon>
        <taxon>Actinomycetota</taxon>
        <taxon>Actinomycetes</taxon>
        <taxon>Micrococcales</taxon>
        <taxon>Dermacoccaceae</taxon>
        <taxon>Luteipulveratus</taxon>
    </lineage>
</organism>
<keyword evidence="6 14" id="KW-0812">Transmembrane</keyword>
<feature type="transmembrane region" description="Helical" evidence="14">
    <location>
        <begin position="47"/>
        <end position="73"/>
    </location>
</feature>
<keyword evidence="8 14" id="KW-1133">Transmembrane helix</keyword>
<dbReference type="InterPro" id="IPR035921">
    <property type="entry name" value="F/V-ATP_Csub_sf"/>
</dbReference>
<dbReference type="EMBL" id="CP011112">
    <property type="protein sequence ID" value="AKU17515.1"/>
    <property type="molecule type" value="Genomic_DNA"/>
</dbReference>
<reference evidence="16 17" key="1">
    <citation type="submission" date="2015-03" db="EMBL/GenBank/DDBJ databases">
        <title>Luteipulveratus halotolerans sp. nov., a novel actinobacterium (Dermacoccaceae) from Sarawak, Malaysia.</title>
        <authorList>
            <person name="Juboi H."/>
            <person name="Basik A."/>
            <person name="Shamsul S.S."/>
            <person name="Arnold P."/>
            <person name="Schmitt E.K."/>
            <person name="Sanglier J.-J."/>
            <person name="Yeo T."/>
        </authorList>
    </citation>
    <scope>NUCLEOTIDE SEQUENCE [LARGE SCALE GENOMIC DNA]</scope>
    <source>
        <strain evidence="16 17">MN07-A0370</strain>
    </source>
</reference>
<dbReference type="AlphaFoldDB" id="A0A0K1JLQ8"/>
<dbReference type="GO" id="GO:0045259">
    <property type="term" value="C:proton-transporting ATP synthase complex"/>
    <property type="evidence" value="ECO:0007669"/>
    <property type="project" value="UniProtKB-KW"/>
</dbReference>
<dbReference type="GO" id="GO:0033177">
    <property type="term" value="C:proton-transporting two-sector ATPase complex, proton-transporting domain"/>
    <property type="evidence" value="ECO:0007669"/>
    <property type="project" value="InterPro"/>
</dbReference>
<evidence type="ECO:0000256" key="4">
    <source>
        <dbReference type="ARBA" id="ARBA00022475"/>
    </source>
</evidence>
<dbReference type="PATRIC" id="fig|571913.6.peg.3946"/>
<gene>
    <name evidence="14" type="primary">atpE</name>
    <name evidence="16" type="ORF">VV02_19490</name>
</gene>
<evidence type="ECO:0000313" key="17">
    <source>
        <dbReference type="Proteomes" id="UP000066480"/>
    </source>
</evidence>
<evidence type="ECO:0000256" key="5">
    <source>
        <dbReference type="ARBA" id="ARBA00022547"/>
    </source>
</evidence>
<dbReference type="PANTHER" id="PTHR10031">
    <property type="entry name" value="ATP SYNTHASE LIPID-BINDING PROTEIN, MITOCHONDRIAL"/>
    <property type="match status" value="1"/>
</dbReference>
<keyword evidence="3 14" id="KW-0813">Transport</keyword>
<feature type="domain" description="V-ATPase proteolipid subunit C-like" evidence="15">
    <location>
        <begin position="12"/>
        <end position="72"/>
    </location>
</feature>
<evidence type="ECO:0000256" key="13">
    <source>
        <dbReference type="ARBA" id="ARBA00025198"/>
    </source>
</evidence>
<dbReference type="PROSITE" id="PS00605">
    <property type="entry name" value="ATPASE_C"/>
    <property type="match status" value="1"/>
</dbReference>
<feature type="transmembrane region" description="Helical" evidence="14">
    <location>
        <begin position="12"/>
        <end position="35"/>
    </location>
</feature>
<keyword evidence="7 14" id="KW-0375">Hydrogen ion transport</keyword>
<comment type="function">
    <text evidence="14">Key component of the F(0) channel; it plays a direct role in translocation across the membrane. A homomeric c-ring of between 10-14 subunits forms the central stalk rotor element with the F(1) delta and epsilon subunits.</text>
</comment>
<feature type="site" description="Reversibly protonated during proton transport" evidence="14">
    <location>
        <position position="60"/>
    </location>
</feature>
<keyword evidence="5 14" id="KW-0138">CF(0)</keyword>
<dbReference type="InterPro" id="IPR000454">
    <property type="entry name" value="ATP_synth_F0_csu"/>
</dbReference>
<comment type="similarity">
    <text evidence="2 14">Belongs to the ATPase C chain family.</text>
</comment>
<accession>A0A0K1JLQ8</accession>
<keyword evidence="11 14" id="KW-0472">Membrane</keyword>
<dbReference type="PANTHER" id="PTHR10031:SF0">
    <property type="entry name" value="ATPASE PROTEIN 9"/>
    <property type="match status" value="1"/>
</dbReference>
<keyword evidence="17" id="KW-1185">Reference proteome</keyword>
<dbReference type="Pfam" id="PF00137">
    <property type="entry name" value="ATP-synt_C"/>
    <property type="match status" value="1"/>
</dbReference>
<evidence type="ECO:0000256" key="9">
    <source>
        <dbReference type="ARBA" id="ARBA00023065"/>
    </source>
</evidence>
<evidence type="ECO:0000256" key="1">
    <source>
        <dbReference type="ARBA" id="ARBA00004651"/>
    </source>
</evidence>
<evidence type="ECO:0000256" key="8">
    <source>
        <dbReference type="ARBA" id="ARBA00022989"/>
    </source>
</evidence>
<protein>
    <recommendedName>
        <fullName evidence="14">ATP synthase subunit c</fullName>
    </recommendedName>
    <alternativeName>
        <fullName evidence="14">ATP synthase F(0) sector subunit c</fullName>
    </alternativeName>
    <alternativeName>
        <fullName evidence="14">F-type ATPase subunit c</fullName>
        <shortName evidence="14">F-ATPase subunit c</shortName>
    </alternativeName>
    <alternativeName>
        <fullName evidence="14">Lipid-binding protein</fullName>
    </alternativeName>
</protein>
<evidence type="ECO:0000256" key="11">
    <source>
        <dbReference type="ARBA" id="ARBA00023136"/>
    </source>
</evidence>
<dbReference type="InterPro" id="IPR038662">
    <property type="entry name" value="ATP_synth_F0_csu_sf"/>
</dbReference>
<dbReference type="OrthoDB" id="3183855at2"/>
<evidence type="ECO:0000256" key="3">
    <source>
        <dbReference type="ARBA" id="ARBA00022448"/>
    </source>
</evidence>
<dbReference type="FunFam" id="1.20.20.10:FF:000002">
    <property type="entry name" value="ATP synthase subunit c"/>
    <property type="match status" value="1"/>
</dbReference>
<dbReference type="GO" id="GO:0008289">
    <property type="term" value="F:lipid binding"/>
    <property type="evidence" value="ECO:0007669"/>
    <property type="project" value="UniProtKB-KW"/>
</dbReference>
<evidence type="ECO:0000256" key="14">
    <source>
        <dbReference type="HAMAP-Rule" id="MF_01396"/>
    </source>
</evidence>
<dbReference type="GO" id="GO:0046933">
    <property type="term" value="F:proton-transporting ATP synthase activity, rotational mechanism"/>
    <property type="evidence" value="ECO:0007669"/>
    <property type="project" value="UniProtKB-UniRule"/>
</dbReference>
<keyword evidence="4 14" id="KW-1003">Cell membrane</keyword>
<dbReference type="Gene3D" id="1.20.20.10">
    <property type="entry name" value="F1F0 ATP synthase subunit C"/>
    <property type="match status" value="1"/>
</dbReference>
<dbReference type="InterPro" id="IPR005953">
    <property type="entry name" value="ATP_synth_csu_bac/chlpt"/>
</dbReference>
<dbReference type="Proteomes" id="UP000066480">
    <property type="component" value="Chromosome"/>
</dbReference>
<evidence type="ECO:0000313" key="16">
    <source>
        <dbReference type="EMBL" id="AKU17515.1"/>
    </source>
</evidence>
<keyword evidence="10 14" id="KW-0446">Lipid-binding</keyword>
<dbReference type="HAMAP" id="MF_01396">
    <property type="entry name" value="ATP_synth_c_bact"/>
    <property type="match status" value="1"/>
</dbReference>
<evidence type="ECO:0000256" key="7">
    <source>
        <dbReference type="ARBA" id="ARBA00022781"/>
    </source>
</evidence>
<keyword evidence="9 14" id="KW-0406">Ion transport</keyword>
<evidence type="ECO:0000256" key="12">
    <source>
        <dbReference type="ARBA" id="ARBA00023310"/>
    </source>
</evidence>
<name>A0A0K1JLQ8_9MICO</name>
<sequence>MEGTINIGGNIAIIGYGLSAIGPGIGIGLIFAAYINGVARQPEARGMLQSIAILGFALAEALAIFGLVLAFVFKKGV</sequence>
<dbReference type="STRING" id="571913.VV02_19490"/>
<keyword evidence="12 14" id="KW-0066">ATP synthesis</keyword>
<dbReference type="NCBIfam" id="TIGR01260">
    <property type="entry name" value="ATP_synt_c"/>
    <property type="match status" value="1"/>
</dbReference>
<dbReference type="PRINTS" id="PR00124">
    <property type="entry name" value="ATPASEC"/>
</dbReference>
<comment type="subcellular location">
    <subcellularLocation>
        <location evidence="1 14">Cell membrane</location>
        <topology evidence="1 14">Multi-pass membrane protein</topology>
    </subcellularLocation>
</comment>
<dbReference type="InterPro" id="IPR020537">
    <property type="entry name" value="ATP_synth_F0_csu_DDCD_BS"/>
</dbReference>
<proteinExistence type="inferred from homology"/>